<dbReference type="EMBL" id="JAOPKD010000017">
    <property type="protein sequence ID" value="MCU4728003.1"/>
    <property type="molecule type" value="Genomic_DNA"/>
</dbReference>
<name>A0AAE3IEU7_9EURY</name>
<evidence type="ECO:0000313" key="1">
    <source>
        <dbReference type="EMBL" id="MCU4718904.1"/>
    </source>
</evidence>
<accession>A0AAE3IEU7</accession>
<evidence type="ECO:0000313" key="4">
    <source>
        <dbReference type="Proteomes" id="UP001209746"/>
    </source>
</evidence>
<reference evidence="2" key="1">
    <citation type="submission" date="2023-02" db="EMBL/GenBank/DDBJ databases">
        <title>Enrichment on poylsaccharides allowed isolation of novel metabolic and taxonomic groups of Haloarchaea.</title>
        <authorList>
            <person name="Sorokin D.Y."/>
            <person name="Elcheninov A.G."/>
            <person name="Khizhniak T.V."/>
            <person name="Kolganova T.V."/>
            <person name="Kublanov I.V."/>
        </authorList>
    </citation>
    <scope>NUCLEOTIDE SEQUENCE</scope>
    <source>
        <strain evidence="1 3">HArc-curdl5-1</strain>
        <strain evidence="2">HArc-curdl7</strain>
    </source>
</reference>
<comment type="caution">
    <text evidence="2">The sequence shown here is derived from an EMBL/GenBank/DDBJ whole genome shotgun (WGS) entry which is preliminary data.</text>
</comment>
<dbReference type="AlphaFoldDB" id="A0AAE3IEU7"/>
<dbReference type="RefSeq" id="WP_315909658.1">
    <property type="nucleotide sequence ID" value="NZ_JAOPKC010000017.1"/>
</dbReference>
<sequence length="78" mass="9444">MNKEDDLNKSDLDEKQRAVYVSEEVWDAVDDVFRKTNALRELDDKEQFEKHKHFMEALFKFAIEHKDEIEEKAEEELK</sequence>
<dbReference type="Proteomes" id="UP001209746">
    <property type="component" value="Unassembled WGS sequence"/>
</dbReference>
<evidence type="ECO:0000313" key="3">
    <source>
        <dbReference type="Proteomes" id="UP001208186"/>
    </source>
</evidence>
<dbReference type="EMBL" id="JAOPKC010000017">
    <property type="protein sequence ID" value="MCU4718904.1"/>
    <property type="molecule type" value="Genomic_DNA"/>
</dbReference>
<organism evidence="2 4">
    <name type="scientific">Halapricum hydrolyticum</name>
    <dbReference type="NCBI Taxonomy" id="2979991"/>
    <lineage>
        <taxon>Archaea</taxon>
        <taxon>Methanobacteriati</taxon>
        <taxon>Methanobacteriota</taxon>
        <taxon>Stenosarchaea group</taxon>
        <taxon>Halobacteria</taxon>
        <taxon>Halobacteriales</taxon>
        <taxon>Haloarculaceae</taxon>
        <taxon>Halapricum</taxon>
    </lineage>
</organism>
<evidence type="ECO:0000313" key="2">
    <source>
        <dbReference type="EMBL" id="MCU4728003.1"/>
    </source>
</evidence>
<protein>
    <submittedName>
        <fullName evidence="2">Uncharacterized protein</fullName>
    </submittedName>
</protein>
<proteinExistence type="predicted"/>
<dbReference type="Proteomes" id="UP001208186">
    <property type="component" value="Unassembled WGS sequence"/>
</dbReference>
<gene>
    <name evidence="2" type="ORF">OB914_13675</name>
    <name evidence="1" type="ORF">OB916_12670</name>
</gene>
<keyword evidence="3" id="KW-1185">Reference proteome</keyword>